<proteinExistence type="predicted"/>
<dbReference type="EMBL" id="AP022853">
    <property type="protein sequence ID" value="BCB25738.1"/>
    <property type="molecule type" value="Genomic_DNA"/>
</dbReference>
<keyword evidence="2" id="KW-1185">Reference proteome</keyword>
<gene>
    <name evidence="1" type="ORF">SKTS_06240</name>
</gene>
<evidence type="ECO:0000313" key="2">
    <source>
        <dbReference type="Proteomes" id="UP000502260"/>
    </source>
</evidence>
<dbReference type="KEGG" id="slac:SKTS_06240"/>
<protein>
    <submittedName>
        <fullName evidence="1">Uncharacterized protein</fullName>
    </submittedName>
</protein>
<organism evidence="1 2">
    <name type="scientific">Sulfurimicrobium lacus</name>
    <dbReference type="NCBI Taxonomy" id="2715678"/>
    <lineage>
        <taxon>Bacteria</taxon>
        <taxon>Pseudomonadati</taxon>
        <taxon>Pseudomonadota</taxon>
        <taxon>Betaproteobacteria</taxon>
        <taxon>Nitrosomonadales</taxon>
        <taxon>Sulfuricellaceae</taxon>
        <taxon>Sulfurimicrobium</taxon>
    </lineage>
</organism>
<dbReference type="AlphaFoldDB" id="A0A6F8V7S1"/>
<accession>A0A6F8V7S1</accession>
<evidence type="ECO:0000313" key="1">
    <source>
        <dbReference type="EMBL" id="BCB25738.1"/>
    </source>
</evidence>
<reference evidence="2" key="1">
    <citation type="submission" date="2020-03" db="EMBL/GenBank/DDBJ databases">
        <title>Complete genome sequence of sulfur-oxidizing bacterium skT11.</title>
        <authorList>
            <person name="Kanda M."/>
            <person name="Kojima H."/>
            <person name="Fukui M."/>
        </authorList>
    </citation>
    <scope>NUCLEOTIDE SEQUENCE [LARGE SCALE GENOMIC DNA]</scope>
    <source>
        <strain evidence="2">skT11</strain>
    </source>
</reference>
<dbReference type="Proteomes" id="UP000502260">
    <property type="component" value="Chromosome"/>
</dbReference>
<name>A0A6F8V7S1_9PROT</name>
<sequence length="61" mass="6630">MYIGEMLPEHGTVIGVALAGYWMRETPAKSLPADEHHLHRKATILGSYVCCSDIGISFLAA</sequence>